<dbReference type="FunFam" id="1.10.630.10:FF:000018">
    <property type="entry name" value="Cytochrome P450 monooxygenase"/>
    <property type="match status" value="1"/>
</dbReference>
<dbReference type="InterPro" id="IPR036396">
    <property type="entry name" value="Cyt_P450_sf"/>
</dbReference>
<organism evidence="7 8">
    <name type="scientific">Actinophytocola algeriensis</name>
    <dbReference type="NCBI Taxonomy" id="1768010"/>
    <lineage>
        <taxon>Bacteria</taxon>
        <taxon>Bacillati</taxon>
        <taxon>Actinomycetota</taxon>
        <taxon>Actinomycetes</taxon>
        <taxon>Pseudonocardiales</taxon>
        <taxon>Pseudonocardiaceae</taxon>
    </lineage>
</organism>
<dbReference type="PRINTS" id="PR00385">
    <property type="entry name" value="P450"/>
</dbReference>
<name>A0A7W7VCI2_9PSEU</name>
<reference evidence="7 8" key="1">
    <citation type="submission" date="2020-08" db="EMBL/GenBank/DDBJ databases">
        <title>Genomic Encyclopedia of Type Strains, Phase III (KMG-III): the genomes of soil and plant-associated and newly described type strains.</title>
        <authorList>
            <person name="Whitman W."/>
        </authorList>
    </citation>
    <scope>NUCLEOTIDE SEQUENCE [LARGE SCALE GENOMIC DNA]</scope>
    <source>
        <strain evidence="7 8">CECT 8960</strain>
    </source>
</reference>
<keyword evidence="5" id="KW-0408">Iron</keyword>
<gene>
    <name evidence="7" type="ORF">FHR82_001318</name>
</gene>
<keyword evidence="4" id="KW-0560">Oxidoreductase</keyword>
<dbReference type="Pfam" id="PF00067">
    <property type="entry name" value="p450"/>
    <property type="match status" value="2"/>
</dbReference>
<dbReference type="InterPro" id="IPR001128">
    <property type="entry name" value="Cyt_P450"/>
</dbReference>
<dbReference type="Proteomes" id="UP000520767">
    <property type="component" value="Unassembled WGS sequence"/>
</dbReference>
<dbReference type="PRINTS" id="PR00359">
    <property type="entry name" value="BP450"/>
</dbReference>
<evidence type="ECO:0000256" key="5">
    <source>
        <dbReference type="ARBA" id="ARBA00023004"/>
    </source>
</evidence>
<evidence type="ECO:0000313" key="7">
    <source>
        <dbReference type="EMBL" id="MBB4905101.1"/>
    </source>
</evidence>
<keyword evidence="8" id="KW-1185">Reference proteome</keyword>
<keyword evidence="6" id="KW-0503">Monooxygenase</keyword>
<dbReference type="GO" id="GO:0020037">
    <property type="term" value="F:heme binding"/>
    <property type="evidence" value="ECO:0007669"/>
    <property type="project" value="InterPro"/>
</dbReference>
<evidence type="ECO:0000256" key="4">
    <source>
        <dbReference type="ARBA" id="ARBA00023002"/>
    </source>
</evidence>
<dbReference type="SUPFAM" id="SSF48264">
    <property type="entry name" value="Cytochrome P450"/>
    <property type="match status" value="1"/>
</dbReference>
<comment type="similarity">
    <text evidence="1">Belongs to the cytochrome P450 family.</text>
</comment>
<dbReference type="CDD" id="cd20625">
    <property type="entry name" value="CYP164-like"/>
    <property type="match status" value="1"/>
</dbReference>
<dbReference type="RefSeq" id="WP_184809392.1">
    <property type="nucleotide sequence ID" value="NZ_JACHJQ010000002.1"/>
</dbReference>
<dbReference type="GO" id="GO:0005506">
    <property type="term" value="F:iron ion binding"/>
    <property type="evidence" value="ECO:0007669"/>
    <property type="project" value="InterPro"/>
</dbReference>
<evidence type="ECO:0000256" key="2">
    <source>
        <dbReference type="ARBA" id="ARBA00022617"/>
    </source>
</evidence>
<proteinExistence type="inferred from homology"/>
<keyword evidence="3" id="KW-0479">Metal-binding</keyword>
<dbReference type="GO" id="GO:0004497">
    <property type="term" value="F:monooxygenase activity"/>
    <property type="evidence" value="ECO:0007669"/>
    <property type="project" value="UniProtKB-KW"/>
</dbReference>
<comment type="caution">
    <text evidence="7">The sequence shown here is derived from an EMBL/GenBank/DDBJ whole genome shotgun (WGS) entry which is preliminary data.</text>
</comment>
<evidence type="ECO:0008006" key="9">
    <source>
        <dbReference type="Google" id="ProtNLM"/>
    </source>
</evidence>
<keyword evidence="2" id="KW-0349">Heme</keyword>
<dbReference type="PANTHER" id="PTHR46696">
    <property type="entry name" value="P450, PUTATIVE (EUROFUNG)-RELATED"/>
    <property type="match status" value="1"/>
</dbReference>
<protein>
    <recommendedName>
        <fullName evidence="9">Cytochrome P450</fullName>
    </recommendedName>
</protein>
<dbReference type="InterPro" id="IPR002397">
    <property type="entry name" value="Cyt_P450_B"/>
</dbReference>
<dbReference type="GO" id="GO:0016705">
    <property type="term" value="F:oxidoreductase activity, acting on paired donors, with incorporation or reduction of molecular oxygen"/>
    <property type="evidence" value="ECO:0007669"/>
    <property type="project" value="InterPro"/>
</dbReference>
<evidence type="ECO:0000256" key="1">
    <source>
        <dbReference type="ARBA" id="ARBA00010617"/>
    </source>
</evidence>
<dbReference type="PANTHER" id="PTHR46696:SF1">
    <property type="entry name" value="CYTOCHROME P450 YJIB-RELATED"/>
    <property type="match status" value="1"/>
</dbReference>
<dbReference type="Gene3D" id="1.10.630.10">
    <property type="entry name" value="Cytochrome P450"/>
    <property type="match status" value="1"/>
</dbReference>
<evidence type="ECO:0000256" key="6">
    <source>
        <dbReference type="ARBA" id="ARBA00023033"/>
    </source>
</evidence>
<dbReference type="AlphaFoldDB" id="A0A7W7VCI2"/>
<dbReference type="EMBL" id="JACHJQ010000002">
    <property type="protein sequence ID" value="MBB4905101.1"/>
    <property type="molecule type" value="Genomic_DNA"/>
</dbReference>
<evidence type="ECO:0000313" key="8">
    <source>
        <dbReference type="Proteomes" id="UP000520767"/>
    </source>
</evidence>
<sequence>MGNQSATLPSYDLLGAPDPLEYLLEISAEAPVSRLPALGAYLVTGYDHVLAAMKNPALRAANATQGFERLSAADQEALRPLRMSIDMWMGHTTAEGHHRFQQLLKRYFTPATVNGLRPRVRELTGELLDAAHSTGGGMDVVRELAYPLPANIIADMFGMPAEDRERLRVWSRQIGVVFRNAGAAQLAVSQDSVLEMQDYLRGILADRRTHPRDDLISMFAAAERDGVVTEDEIVANCVLLLFAGHETTANLIAGGLNLLLDNQDQLALLLDRPELTRSAIEEMLRHGGPVITVVREVIDPTTIAGHDMAPGGHLFLAVYSANHDPAVFPDPLRFDITRKNNRHVAFGMGAYYCLGAALARVESDECFRLLLARYPGIRRAGEPEVTPVRPVGHQLTALPVAF</sequence>
<accession>A0A7W7VCI2</accession>
<evidence type="ECO:0000256" key="3">
    <source>
        <dbReference type="ARBA" id="ARBA00022723"/>
    </source>
</evidence>